<dbReference type="GeneID" id="69569984"/>
<dbReference type="Proteomes" id="UP000316316">
    <property type="component" value="Unassembled WGS sequence"/>
</dbReference>
<reference evidence="3 5" key="1">
    <citation type="submission" date="2017-10" db="EMBL/GenBank/DDBJ databases">
        <title>FDA dAtabase for Regulatory Grade micrObial Sequences (FDA-ARGOS): Supporting development and validation of Infectious Disease Dx tests.</title>
        <authorList>
            <person name="Campos J."/>
            <person name="Goldberg B."/>
            <person name="Tallon L.J."/>
            <person name="Sadzewicz L."/>
            <person name="Sengamalay N."/>
            <person name="Ott S."/>
            <person name="Godinez A."/>
            <person name="Nagaraj S."/>
            <person name="Vyas G."/>
            <person name="Aluvathingal J."/>
            <person name="Nadendla S."/>
            <person name="Geyer C."/>
            <person name="Nandy P."/>
            <person name="Hobson J."/>
            <person name="Sichtig H."/>
        </authorList>
    </citation>
    <scope>NUCLEOTIDE SEQUENCE [LARGE SCALE GENOMIC DNA]</scope>
    <source>
        <strain evidence="3 5">FDAARGOS_185</strain>
    </source>
</reference>
<gene>
    <name evidence="3" type="ORF">AUF17_12635</name>
    <name evidence="2" type="ORF">EK398_04730</name>
</gene>
<evidence type="ECO:0000313" key="2">
    <source>
        <dbReference type="EMBL" id="RVU94202.1"/>
    </source>
</evidence>
<evidence type="ECO:0000313" key="4">
    <source>
        <dbReference type="Proteomes" id="UP000288388"/>
    </source>
</evidence>
<evidence type="ECO:0000256" key="1">
    <source>
        <dbReference type="SAM" id="Phobius"/>
    </source>
</evidence>
<keyword evidence="1" id="KW-1133">Transmembrane helix</keyword>
<accession>A0A2N8Q167</accession>
<reference evidence="2 4" key="2">
    <citation type="submission" date="2018-12" db="EMBL/GenBank/DDBJ databases">
        <title>A novel vanA-carrying plasmid in a clinical isolate of Enterococcus avium.</title>
        <authorList>
            <person name="Bernasconi O.J."/>
            <person name="Luzzaro F."/>
            <person name="Endimiani A."/>
        </authorList>
    </citation>
    <scope>NUCLEOTIDE SEQUENCE [LARGE SCALE GENOMIC DNA]</scope>
    <source>
        <strain evidence="2 4">LC0559/18</strain>
    </source>
</reference>
<sequence>MIIGLVFLALGIWQLWITKRSFSNLRNKGNEATSPFVMFSLWSSLVMAIIFLVIAYNAIVGNFGF</sequence>
<organism evidence="2 4">
    <name type="scientific">Enterococcus avium</name>
    <name type="common">Streptococcus avium</name>
    <dbReference type="NCBI Taxonomy" id="33945"/>
    <lineage>
        <taxon>Bacteria</taxon>
        <taxon>Bacillati</taxon>
        <taxon>Bacillota</taxon>
        <taxon>Bacilli</taxon>
        <taxon>Lactobacillales</taxon>
        <taxon>Enterococcaceae</taxon>
        <taxon>Enterococcus</taxon>
    </lineage>
</organism>
<dbReference type="AlphaFoldDB" id="A0A2N8Q167"/>
<evidence type="ECO:0008006" key="6">
    <source>
        <dbReference type="Google" id="ProtNLM"/>
    </source>
</evidence>
<keyword evidence="1" id="KW-0812">Transmembrane</keyword>
<dbReference type="EMBL" id="RYZS01000001">
    <property type="protein sequence ID" value="RVU94202.1"/>
    <property type="molecule type" value="Genomic_DNA"/>
</dbReference>
<evidence type="ECO:0000313" key="3">
    <source>
        <dbReference type="EMBL" id="TRZ34892.1"/>
    </source>
</evidence>
<dbReference type="EMBL" id="PDXQ01000001">
    <property type="protein sequence ID" value="TRZ34892.1"/>
    <property type="molecule type" value="Genomic_DNA"/>
</dbReference>
<evidence type="ECO:0000313" key="5">
    <source>
        <dbReference type="Proteomes" id="UP000316316"/>
    </source>
</evidence>
<proteinExistence type="predicted"/>
<dbReference type="Proteomes" id="UP000288388">
    <property type="component" value="Unassembled WGS sequence"/>
</dbReference>
<feature type="transmembrane region" description="Helical" evidence="1">
    <location>
        <begin position="36"/>
        <end position="59"/>
    </location>
</feature>
<comment type="caution">
    <text evidence="2">The sequence shown here is derived from an EMBL/GenBank/DDBJ whole genome shotgun (WGS) entry which is preliminary data.</text>
</comment>
<name>A0A2N8Q167_ENTAV</name>
<protein>
    <recommendedName>
        <fullName evidence="6">Immunity protein</fullName>
    </recommendedName>
</protein>
<dbReference type="RefSeq" id="WP_016181113.1">
    <property type="nucleotide sequence ID" value="NZ_CAAKOC010000114.1"/>
</dbReference>
<keyword evidence="1" id="KW-0472">Membrane</keyword>